<gene>
    <name evidence="1" type="ORF">CKAH01_14188</name>
</gene>
<organism evidence="1 2">
    <name type="scientific">Colletotrichum kahawae</name>
    <name type="common">Coffee berry disease fungus</name>
    <dbReference type="NCBI Taxonomy" id="34407"/>
    <lineage>
        <taxon>Eukaryota</taxon>
        <taxon>Fungi</taxon>
        <taxon>Dikarya</taxon>
        <taxon>Ascomycota</taxon>
        <taxon>Pezizomycotina</taxon>
        <taxon>Sordariomycetes</taxon>
        <taxon>Hypocreomycetidae</taxon>
        <taxon>Glomerellales</taxon>
        <taxon>Glomerellaceae</taxon>
        <taxon>Colletotrichum</taxon>
        <taxon>Colletotrichum gloeosporioides species complex</taxon>
    </lineage>
</organism>
<evidence type="ECO:0000313" key="1">
    <source>
        <dbReference type="EMBL" id="KAK2771854.1"/>
    </source>
</evidence>
<comment type="caution">
    <text evidence="1">The sequence shown here is derived from an EMBL/GenBank/DDBJ whole genome shotgun (WGS) entry which is preliminary data.</text>
</comment>
<name>A0AAD9YL45_COLKA</name>
<protein>
    <submittedName>
        <fullName evidence="1">Uncharacterized protein</fullName>
    </submittedName>
</protein>
<sequence length="79" mass="9162">MLTDRDHLMYLGDHLGMDKRHCSGLIYSITEYLLRLRLITLASDYRSITQPTTYNPDHNPSILLLHINPQLLLADLTVR</sequence>
<evidence type="ECO:0000313" key="2">
    <source>
        <dbReference type="Proteomes" id="UP001281614"/>
    </source>
</evidence>
<accession>A0AAD9YL45</accession>
<keyword evidence="2" id="KW-1185">Reference proteome</keyword>
<dbReference type="AlphaFoldDB" id="A0AAD9YL45"/>
<reference evidence="1" key="1">
    <citation type="submission" date="2023-02" db="EMBL/GenBank/DDBJ databases">
        <title>Colletotrichum kahawae CIFC_Que2 genome sequencing and assembly.</title>
        <authorList>
            <person name="Baroncelli R."/>
        </authorList>
    </citation>
    <scope>NUCLEOTIDE SEQUENCE</scope>
    <source>
        <strain evidence="1">CIFC_Que2</strain>
    </source>
</reference>
<dbReference type="Proteomes" id="UP001281614">
    <property type="component" value="Unassembled WGS sequence"/>
</dbReference>
<proteinExistence type="predicted"/>
<dbReference type="EMBL" id="VYYT01000075">
    <property type="protein sequence ID" value="KAK2771854.1"/>
    <property type="molecule type" value="Genomic_DNA"/>
</dbReference>